<dbReference type="GO" id="GO:0071897">
    <property type="term" value="P:DNA biosynthetic process"/>
    <property type="evidence" value="ECO:0007669"/>
    <property type="project" value="UniProtKB-ARBA"/>
</dbReference>
<dbReference type="GO" id="GO:0006508">
    <property type="term" value="P:proteolysis"/>
    <property type="evidence" value="ECO:0007669"/>
    <property type="project" value="UniProtKB-KW"/>
</dbReference>
<keyword evidence="10" id="KW-1185">Reference proteome</keyword>
<dbReference type="Pfam" id="PF00098">
    <property type="entry name" value="zf-CCHC"/>
    <property type="match status" value="1"/>
</dbReference>
<dbReference type="Pfam" id="PF25597">
    <property type="entry name" value="SH3_retrovirus"/>
    <property type="match status" value="1"/>
</dbReference>
<keyword evidence="5" id="KW-0863">Zinc-finger</keyword>
<keyword evidence="2" id="KW-0479">Metal-binding</keyword>
<gene>
    <name evidence="9" type="ORF">EEDITHA_LOCUS10610</name>
</gene>
<dbReference type="Pfam" id="PF22936">
    <property type="entry name" value="Pol_BBD"/>
    <property type="match status" value="1"/>
</dbReference>
<evidence type="ECO:0000259" key="8">
    <source>
        <dbReference type="PROSITE" id="PS50994"/>
    </source>
</evidence>
<proteinExistence type="predicted"/>
<keyword evidence="3" id="KW-0064">Aspartyl protease</keyword>
<dbReference type="InterPro" id="IPR043502">
    <property type="entry name" value="DNA/RNA_pol_sf"/>
</dbReference>
<accession>A0AAU9UE99</accession>
<dbReference type="Pfam" id="PF00665">
    <property type="entry name" value="rve"/>
    <property type="match status" value="1"/>
</dbReference>
<name>A0AAU9UE99_EUPED</name>
<dbReference type="InterPro" id="IPR001584">
    <property type="entry name" value="Integrase_cat-core"/>
</dbReference>
<reference evidence="9" key="1">
    <citation type="submission" date="2022-03" db="EMBL/GenBank/DDBJ databases">
        <authorList>
            <person name="Tunstrom K."/>
        </authorList>
    </citation>
    <scope>NUCLEOTIDE SEQUENCE</scope>
</reference>
<dbReference type="AlphaFoldDB" id="A0AAU9UE99"/>
<dbReference type="PROSITE" id="PS50994">
    <property type="entry name" value="INTEGRASE"/>
    <property type="match status" value="1"/>
</dbReference>
<dbReference type="GO" id="GO:0042575">
    <property type="term" value="C:DNA polymerase complex"/>
    <property type="evidence" value="ECO:0007669"/>
    <property type="project" value="UniProtKB-ARBA"/>
</dbReference>
<dbReference type="InterPro" id="IPR054722">
    <property type="entry name" value="PolX-like_BBD"/>
</dbReference>
<dbReference type="Gene3D" id="3.30.420.10">
    <property type="entry name" value="Ribonuclease H-like superfamily/Ribonuclease H"/>
    <property type="match status" value="1"/>
</dbReference>
<sequence length="1138" mass="130732">MEFGKTNLDKFDGTNFKQWKFQIKCALRAKGLDINTPKPDGNAIQWNKDDGMAMFVLTSAMDLNQIALIENCETALEVMTKLESIYEQKSEMTKMMIHERFYQYKMSPADSIAQHIAKVESLAKQLKEIGEVISETAIITKILSTLPPKYRSVRQAWMSLDPKNQTVMNLTARLLDEEASFNVEEDNETALIVTKQISNEKSHRFICYNCGKRGHYARDCRAPKQKQKQQGEKNMLAFNVANTDWKTYDDSSKWILDSGASAHMCYKRENFAELYEYTGSSLKLGNQEAVEVVGQGNVLIDKCVNGQWETCILKKVLYVPKLRRNLFSEGIVTRQGCEIVKKHTDALIYKDNEIVLCASLQSNNLYELNMKTLQNPVCNVVQKLDLKTWHERLGHLNVKEIQKMCKNNVITGVDLSDCNKFVCEGCAYGKHARQPFKKSNRGPQQPGDVVYSDVCGLFNVLSVQGMKYFVIFKDAATSFKYVYFLKNKCDVLNCFKKYNAMIKNKFSHSVHILHTDNGREYLSKDFKEYLDCEGISHELTAPYTPEQNGRAEREIRTIIEMARSMLYARNVPLNLWAEAVNCAVYLLNRTSSSQTPNITPMELWSGVKPTLDHVRVFGCEGYVHVPGQLRKKLDSKSCKMMLVGYDNLNYKMYDPITKRITISRNVIFNEKKSPEIKRNKAQIFIWDDNEQNAEEERDNTELTESDDSAHTAIDEDDETYEPSQEIDLTDIDRSNITLRPRRNNVFEVNLMELDVPVSYNEAINCKESELWLEAINEELEAHRINNTWSFVDNENQRTITSKWVFNIKRTKDGKVERYKARLCARGFTQIEGIDYNEIFSPTTRYESIRILLSISAEYNWNLRQLDIKTAFLYGELEEDIFMVIPDGVKAPENKICKLNKSLYGLKQASRCWNQKFTNFLLKFGFVQSQADNCVFVGNFNGIKALLILYVDDALIMSQSNSILDQIVSYLKQGFNVKELILNRFVGLEILKNDNSVCISQRQYIEQLISKFNMSTAHSSSTPIDVNVQLTKNIDNKHIDFPYREAIGSLLFLSTGTRPDISYGVNLLSRYINNPSIHHVNQVKRIIRYLIKTKNVCIKYQGHESLIGYSDSDFAGDLDTRKSTSGFIFMLNGGPISWS</sequence>
<dbReference type="Proteomes" id="UP001153954">
    <property type="component" value="Unassembled WGS sequence"/>
</dbReference>
<evidence type="ECO:0000256" key="3">
    <source>
        <dbReference type="ARBA" id="ARBA00022750"/>
    </source>
</evidence>
<dbReference type="GO" id="GO:0003676">
    <property type="term" value="F:nucleic acid binding"/>
    <property type="evidence" value="ECO:0007669"/>
    <property type="project" value="InterPro"/>
</dbReference>
<evidence type="ECO:0000256" key="2">
    <source>
        <dbReference type="ARBA" id="ARBA00022723"/>
    </source>
</evidence>
<dbReference type="Pfam" id="PF13976">
    <property type="entry name" value="gag_pre-integrs"/>
    <property type="match status" value="1"/>
</dbReference>
<dbReference type="InterPro" id="IPR036397">
    <property type="entry name" value="RNaseH_sf"/>
</dbReference>
<dbReference type="InterPro" id="IPR001878">
    <property type="entry name" value="Znf_CCHC"/>
</dbReference>
<dbReference type="SUPFAM" id="SSF56672">
    <property type="entry name" value="DNA/RNA polymerases"/>
    <property type="match status" value="1"/>
</dbReference>
<evidence type="ECO:0008006" key="11">
    <source>
        <dbReference type="Google" id="ProtNLM"/>
    </source>
</evidence>
<feature type="domain" description="Integrase catalytic" evidence="8">
    <location>
        <begin position="442"/>
        <end position="608"/>
    </location>
</feature>
<evidence type="ECO:0000256" key="5">
    <source>
        <dbReference type="PROSITE-ProRule" id="PRU00047"/>
    </source>
</evidence>
<feature type="region of interest" description="Disordered" evidence="6">
    <location>
        <begin position="688"/>
        <end position="709"/>
    </location>
</feature>
<protein>
    <recommendedName>
        <fullName evidence="11">Polyprotein</fullName>
    </recommendedName>
</protein>
<dbReference type="InterPro" id="IPR039537">
    <property type="entry name" value="Retrotran_Ty1/copia-like"/>
</dbReference>
<evidence type="ECO:0000313" key="9">
    <source>
        <dbReference type="EMBL" id="CAH2095120.1"/>
    </source>
</evidence>
<comment type="caution">
    <text evidence="9">The sequence shown here is derived from an EMBL/GenBank/DDBJ whole genome shotgun (WGS) entry which is preliminary data.</text>
</comment>
<dbReference type="PROSITE" id="PS50158">
    <property type="entry name" value="ZF_CCHC"/>
    <property type="match status" value="1"/>
</dbReference>
<dbReference type="Pfam" id="PF14223">
    <property type="entry name" value="Retrotran_gag_2"/>
    <property type="match status" value="1"/>
</dbReference>
<dbReference type="PANTHER" id="PTHR42648:SF24">
    <property type="entry name" value="INTEGRASE CATALYTIC DOMAIN-CONTAINING PROTEIN"/>
    <property type="match status" value="1"/>
</dbReference>
<dbReference type="PANTHER" id="PTHR42648">
    <property type="entry name" value="TRANSPOSASE, PUTATIVE-RELATED"/>
    <property type="match status" value="1"/>
</dbReference>
<dbReference type="InterPro" id="IPR036875">
    <property type="entry name" value="Znf_CCHC_sf"/>
</dbReference>
<dbReference type="InterPro" id="IPR012337">
    <property type="entry name" value="RNaseH-like_sf"/>
</dbReference>
<dbReference type="EMBL" id="CAKOGL010000015">
    <property type="protein sequence ID" value="CAH2095120.1"/>
    <property type="molecule type" value="Genomic_DNA"/>
</dbReference>
<dbReference type="SUPFAM" id="SSF53098">
    <property type="entry name" value="Ribonuclease H-like"/>
    <property type="match status" value="1"/>
</dbReference>
<feature type="domain" description="CCHC-type" evidence="7">
    <location>
        <begin position="207"/>
        <end position="221"/>
    </location>
</feature>
<dbReference type="Gene3D" id="4.10.60.10">
    <property type="entry name" value="Zinc finger, CCHC-type"/>
    <property type="match status" value="1"/>
</dbReference>
<keyword evidence="5" id="KW-0862">Zinc</keyword>
<keyword evidence="4" id="KW-0378">Hydrolase</keyword>
<dbReference type="GO" id="GO:0004190">
    <property type="term" value="F:aspartic-type endopeptidase activity"/>
    <property type="evidence" value="ECO:0007669"/>
    <property type="project" value="UniProtKB-KW"/>
</dbReference>
<dbReference type="GO" id="GO:0008270">
    <property type="term" value="F:zinc ion binding"/>
    <property type="evidence" value="ECO:0007669"/>
    <property type="project" value="UniProtKB-KW"/>
</dbReference>
<dbReference type="Pfam" id="PF07727">
    <property type="entry name" value="RVT_2"/>
    <property type="match status" value="1"/>
</dbReference>
<evidence type="ECO:0000256" key="1">
    <source>
        <dbReference type="ARBA" id="ARBA00022670"/>
    </source>
</evidence>
<evidence type="ECO:0000256" key="4">
    <source>
        <dbReference type="ARBA" id="ARBA00022801"/>
    </source>
</evidence>
<evidence type="ECO:0000259" key="7">
    <source>
        <dbReference type="PROSITE" id="PS50158"/>
    </source>
</evidence>
<feature type="compositionally biased region" description="Acidic residues" evidence="6">
    <location>
        <begin position="688"/>
        <end position="706"/>
    </location>
</feature>
<dbReference type="SMART" id="SM00343">
    <property type="entry name" value="ZnF_C2HC"/>
    <property type="match status" value="1"/>
</dbReference>
<organism evidence="9 10">
    <name type="scientific">Euphydryas editha</name>
    <name type="common">Edith's checkerspot</name>
    <dbReference type="NCBI Taxonomy" id="104508"/>
    <lineage>
        <taxon>Eukaryota</taxon>
        <taxon>Metazoa</taxon>
        <taxon>Ecdysozoa</taxon>
        <taxon>Arthropoda</taxon>
        <taxon>Hexapoda</taxon>
        <taxon>Insecta</taxon>
        <taxon>Pterygota</taxon>
        <taxon>Neoptera</taxon>
        <taxon>Endopterygota</taxon>
        <taxon>Lepidoptera</taxon>
        <taxon>Glossata</taxon>
        <taxon>Ditrysia</taxon>
        <taxon>Papilionoidea</taxon>
        <taxon>Nymphalidae</taxon>
        <taxon>Nymphalinae</taxon>
        <taxon>Euphydryas</taxon>
    </lineage>
</organism>
<dbReference type="InterPro" id="IPR025724">
    <property type="entry name" value="GAG-pre-integrase_dom"/>
</dbReference>
<dbReference type="GO" id="GO:0015074">
    <property type="term" value="P:DNA integration"/>
    <property type="evidence" value="ECO:0007669"/>
    <property type="project" value="InterPro"/>
</dbReference>
<keyword evidence="1" id="KW-0645">Protease</keyword>
<evidence type="ECO:0000256" key="6">
    <source>
        <dbReference type="SAM" id="MobiDB-lite"/>
    </source>
</evidence>
<evidence type="ECO:0000313" key="10">
    <source>
        <dbReference type="Proteomes" id="UP001153954"/>
    </source>
</evidence>
<dbReference type="InterPro" id="IPR013103">
    <property type="entry name" value="RVT_2"/>
</dbReference>
<dbReference type="CDD" id="cd09272">
    <property type="entry name" value="RNase_HI_RT_Ty1"/>
    <property type="match status" value="1"/>
</dbReference>
<dbReference type="SUPFAM" id="SSF57756">
    <property type="entry name" value="Retrovirus zinc finger-like domains"/>
    <property type="match status" value="1"/>
</dbReference>
<dbReference type="InterPro" id="IPR057670">
    <property type="entry name" value="SH3_retrovirus"/>
</dbReference>